<dbReference type="Gene3D" id="1.10.340.30">
    <property type="entry name" value="Hypothetical protein, domain 2"/>
    <property type="match status" value="1"/>
</dbReference>
<dbReference type="SUPFAM" id="SSF48150">
    <property type="entry name" value="DNA-glycosylase"/>
    <property type="match status" value="1"/>
</dbReference>
<dbReference type="GO" id="GO:0004519">
    <property type="term" value="F:endonuclease activity"/>
    <property type="evidence" value="ECO:0007669"/>
    <property type="project" value="UniProtKB-KW"/>
</dbReference>
<dbReference type="RefSeq" id="WP_052368937.1">
    <property type="nucleotide sequence ID" value="NZ_JMIY01000007.1"/>
</dbReference>
<dbReference type="Proteomes" id="UP000027153">
    <property type="component" value="Unassembled WGS sequence"/>
</dbReference>
<dbReference type="AlphaFoldDB" id="A0A062V4T8"/>
<dbReference type="GO" id="GO:0006281">
    <property type="term" value="P:DNA repair"/>
    <property type="evidence" value="ECO:0007669"/>
    <property type="project" value="InterPro"/>
</dbReference>
<keyword evidence="1" id="KW-0540">Nuclease</keyword>
<evidence type="ECO:0000313" key="1">
    <source>
        <dbReference type="EMBL" id="KCZ70824.1"/>
    </source>
</evidence>
<proteinExistence type="predicted"/>
<organism evidence="1 2">
    <name type="scientific">Candidatus Methanoperedens nitratireducens</name>
    <dbReference type="NCBI Taxonomy" id="1392998"/>
    <lineage>
        <taxon>Archaea</taxon>
        <taxon>Methanobacteriati</taxon>
        <taxon>Methanobacteriota</taxon>
        <taxon>Stenosarchaea group</taxon>
        <taxon>Methanomicrobia</taxon>
        <taxon>Methanosarcinales</taxon>
        <taxon>ANME-2 cluster</taxon>
        <taxon>Candidatus Methanoperedentaceae</taxon>
        <taxon>Candidatus Methanoperedens</taxon>
    </lineage>
</organism>
<dbReference type="InterPro" id="IPR011257">
    <property type="entry name" value="DNA_glycosylase"/>
</dbReference>
<evidence type="ECO:0000313" key="2">
    <source>
        <dbReference type="Proteomes" id="UP000027153"/>
    </source>
</evidence>
<accession>A0A062V4T8</accession>
<keyword evidence="2" id="KW-1185">Reference proteome</keyword>
<protein>
    <submittedName>
        <fullName evidence="1">Putative endoIII-related endonuclease</fullName>
    </submittedName>
</protein>
<sequence>MGIHEHESKREILRRLMEERGGRFSDELGIDIESGSSEEIFKWFLASILFGARIRKDAAIKTYHEFEKQNVLTPEAILSTGWDSLVKILDEGGYARYDFKTATKLLGIAQMLNKQYNGDLNLLHEEASDPRDLESKLMEFKGVGHVTVNIFLRELRGIWKKADPLPGDPVITAARSLGLTELEGGNDEEKKKILLELEELWDQANLPYRFSDFEAALVRFGIESRRSKYRKNKGG</sequence>
<keyword evidence="1" id="KW-0378">Hydrolase</keyword>
<keyword evidence="1" id="KW-0255">Endonuclease</keyword>
<comment type="caution">
    <text evidence="1">The sequence shown here is derived from an EMBL/GenBank/DDBJ whole genome shotgun (WGS) entry which is preliminary data.</text>
</comment>
<dbReference type="EMBL" id="JMIY01000007">
    <property type="protein sequence ID" value="KCZ70824.1"/>
    <property type="molecule type" value="Genomic_DNA"/>
</dbReference>
<gene>
    <name evidence="1" type="ORF">ANME2D_02849</name>
</gene>
<name>A0A062V4T8_9EURY</name>
<reference evidence="1 2" key="1">
    <citation type="journal article" date="2013" name="Nature">
        <title>Anaerobic oxidation of methane coupled to nitrate reduction in a novel archaeal lineage.</title>
        <authorList>
            <person name="Haroon M.F."/>
            <person name="Hu S."/>
            <person name="Shi Y."/>
            <person name="Imelfort M."/>
            <person name="Keller J."/>
            <person name="Hugenholtz P."/>
            <person name="Yuan Z."/>
            <person name="Tyson G.W."/>
        </authorList>
    </citation>
    <scope>NUCLEOTIDE SEQUENCE [LARGE SCALE GENOMIC DNA]</scope>
    <source>
        <strain evidence="1 2">ANME-2d</strain>
    </source>
</reference>
<dbReference type="PATRIC" id="fig|1392998.3.peg.3149"/>
<dbReference type="OrthoDB" id="146820at2157"/>